<evidence type="ECO:0000256" key="6">
    <source>
        <dbReference type="ARBA" id="ARBA00022741"/>
    </source>
</evidence>
<dbReference type="Pfam" id="PF01715">
    <property type="entry name" value="IPPT"/>
    <property type="match status" value="1"/>
</dbReference>
<evidence type="ECO:0000256" key="3">
    <source>
        <dbReference type="ARBA" id="ARBA00005842"/>
    </source>
</evidence>
<feature type="region of interest" description="Interaction with substrate tRNA" evidence="10">
    <location>
        <begin position="180"/>
        <end position="184"/>
    </location>
</feature>
<organism evidence="14 15">
    <name type="scientific">Mucilaginibacter oryzae</name>
    <dbReference type="NCBI Taxonomy" id="468058"/>
    <lineage>
        <taxon>Bacteria</taxon>
        <taxon>Pseudomonadati</taxon>
        <taxon>Bacteroidota</taxon>
        <taxon>Sphingobacteriia</taxon>
        <taxon>Sphingobacteriales</taxon>
        <taxon>Sphingobacteriaceae</taxon>
        <taxon>Mucilaginibacter</taxon>
    </lineage>
</organism>
<feature type="site" description="Interaction with substrate tRNA" evidence="10">
    <location>
        <position position="122"/>
    </location>
</feature>
<comment type="caution">
    <text evidence="14">The sequence shown here is derived from an EMBL/GenBank/DDBJ whole genome shotgun (WGS) entry which is preliminary data.</text>
</comment>
<dbReference type="HAMAP" id="MF_00185">
    <property type="entry name" value="IPP_trans"/>
    <property type="match status" value="1"/>
</dbReference>
<reference evidence="14 15" key="1">
    <citation type="submission" date="2018-05" db="EMBL/GenBank/DDBJ databases">
        <title>Genomic Encyclopedia of Archaeal and Bacterial Type Strains, Phase II (KMG-II): from individual species to whole genera.</title>
        <authorList>
            <person name="Goeker M."/>
        </authorList>
    </citation>
    <scope>NUCLEOTIDE SEQUENCE [LARGE SCALE GENOMIC DNA]</scope>
    <source>
        <strain evidence="14 15">DSM 19975</strain>
    </source>
</reference>
<dbReference type="SUPFAM" id="SSF52540">
    <property type="entry name" value="P-loop containing nucleoside triphosphate hydrolases"/>
    <property type="match status" value="2"/>
</dbReference>
<evidence type="ECO:0000256" key="13">
    <source>
        <dbReference type="RuleBase" id="RU003785"/>
    </source>
</evidence>
<evidence type="ECO:0000256" key="2">
    <source>
        <dbReference type="ARBA" id="ARBA00003213"/>
    </source>
</evidence>
<dbReference type="InterPro" id="IPR018022">
    <property type="entry name" value="IPT"/>
</dbReference>
<accession>A0A316H9A4</accession>
<dbReference type="GO" id="GO:0052381">
    <property type="term" value="F:tRNA dimethylallyltransferase activity"/>
    <property type="evidence" value="ECO:0007669"/>
    <property type="project" value="UniProtKB-UniRule"/>
</dbReference>
<comment type="subunit">
    <text evidence="10">Monomer.</text>
</comment>
<keyword evidence="5 10" id="KW-0819">tRNA processing</keyword>
<feature type="site" description="Interaction with substrate tRNA" evidence="10">
    <location>
        <position position="144"/>
    </location>
</feature>
<feature type="binding site" evidence="10">
    <location>
        <begin position="33"/>
        <end position="38"/>
    </location>
    <ligand>
        <name>substrate</name>
    </ligand>
</feature>
<proteinExistence type="inferred from homology"/>
<dbReference type="RefSeq" id="WP_109608274.1">
    <property type="nucleotide sequence ID" value="NZ_QGHA01000004.1"/>
</dbReference>
<dbReference type="GO" id="GO:0006400">
    <property type="term" value="P:tRNA modification"/>
    <property type="evidence" value="ECO:0007669"/>
    <property type="project" value="TreeGrafter"/>
</dbReference>
<dbReference type="InterPro" id="IPR039657">
    <property type="entry name" value="Dimethylallyltransferase"/>
</dbReference>
<keyword evidence="4 10" id="KW-0808">Transferase</keyword>
<protein>
    <recommendedName>
        <fullName evidence="10">tRNA dimethylallyltransferase</fullName>
        <ecNumber evidence="10">2.5.1.75</ecNumber>
    </recommendedName>
    <alternativeName>
        <fullName evidence="10">Dimethylallyl diphosphate:tRNA dimethylallyltransferase</fullName>
        <shortName evidence="10">DMAPP:tRNA dimethylallyltransferase</shortName>
        <shortName evidence="10">DMATase</shortName>
    </alternativeName>
    <alternativeName>
        <fullName evidence="10">Isopentenyl-diphosphate:tRNA isopentenyltransferase</fullName>
        <shortName evidence="10">IPP transferase</shortName>
        <shortName evidence="10">IPPT</shortName>
        <shortName evidence="10">IPTase</shortName>
    </alternativeName>
</protein>
<evidence type="ECO:0000256" key="9">
    <source>
        <dbReference type="ARBA" id="ARBA00049563"/>
    </source>
</evidence>
<dbReference type="PANTHER" id="PTHR11088">
    <property type="entry name" value="TRNA DIMETHYLALLYLTRANSFERASE"/>
    <property type="match status" value="1"/>
</dbReference>
<evidence type="ECO:0000256" key="12">
    <source>
        <dbReference type="RuleBase" id="RU003784"/>
    </source>
</evidence>
<dbReference type="NCBIfam" id="TIGR00174">
    <property type="entry name" value="miaA"/>
    <property type="match status" value="1"/>
</dbReference>
<dbReference type="Gene3D" id="1.10.20.140">
    <property type="match status" value="1"/>
</dbReference>
<gene>
    <name evidence="10" type="primary">miaA</name>
    <name evidence="14" type="ORF">LX99_02634</name>
</gene>
<evidence type="ECO:0000256" key="10">
    <source>
        <dbReference type="HAMAP-Rule" id="MF_00185"/>
    </source>
</evidence>
<dbReference type="Proteomes" id="UP000245678">
    <property type="component" value="Unassembled WGS sequence"/>
</dbReference>
<evidence type="ECO:0000256" key="5">
    <source>
        <dbReference type="ARBA" id="ARBA00022694"/>
    </source>
</evidence>
<evidence type="ECO:0000256" key="4">
    <source>
        <dbReference type="ARBA" id="ARBA00022679"/>
    </source>
</evidence>
<dbReference type="EC" id="2.5.1.75" evidence="10"/>
<evidence type="ECO:0000256" key="1">
    <source>
        <dbReference type="ARBA" id="ARBA00001946"/>
    </source>
</evidence>
<evidence type="ECO:0000313" key="15">
    <source>
        <dbReference type="Proteomes" id="UP000245678"/>
    </source>
</evidence>
<evidence type="ECO:0000313" key="14">
    <source>
        <dbReference type="EMBL" id="PWK77749.1"/>
    </source>
</evidence>
<dbReference type="InterPro" id="IPR027417">
    <property type="entry name" value="P-loop_NTPase"/>
</dbReference>
<feature type="binding site" evidence="10">
    <location>
        <begin position="31"/>
        <end position="38"/>
    </location>
    <ligand>
        <name>ATP</name>
        <dbReference type="ChEBI" id="CHEBI:30616"/>
    </ligand>
</feature>
<dbReference type="Gene3D" id="3.40.50.300">
    <property type="entry name" value="P-loop containing nucleotide triphosphate hydrolases"/>
    <property type="match status" value="1"/>
</dbReference>
<keyword evidence="7 10" id="KW-0067">ATP-binding</keyword>
<feature type="region of interest" description="Interaction with substrate tRNA" evidence="10">
    <location>
        <begin position="56"/>
        <end position="59"/>
    </location>
</feature>
<dbReference type="PANTHER" id="PTHR11088:SF60">
    <property type="entry name" value="TRNA DIMETHYLALLYLTRANSFERASE"/>
    <property type="match status" value="1"/>
</dbReference>
<sequence>MNSLTKTPNQLLKVSPSIEDLEGASLIVVAGPTAVGKTAVAIKLAQHFNTVVVSADSRQFFREMSIGTAKPDTDELAAAKHYFIDSHSITENFSVGDFERQGLPLLNELFKTHDKVIMAGGSGLYIKAICEGFDDLPTADPEIRDKLNLELQQKGISYLQQRLKEVDPDYYAEVDLNNPQRIIRALDVFETSGKPFSSFRNANFNKRPFNIVKLALDMPREKLYGRINLRVDLMVQQGLIEEVRSLLPYRHLNALNTVGYSEVFDYFDGKATLDEAIALIKQNTRRFAKRQLTWFRRDQDFTWFDAGAPDVINQMIKTIQTRA</sequence>
<evidence type="ECO:0000256" key="11">
    <source>
        <dbReference type="RuleBase" id="RU003783"/>
    </source>
</evidence>
<dbReference type="EMBL" id="QGHA01000004">
    <property type="protein sequence ID" value="PWK77749.1"/>
    <property type="molecule type" value="Genomic_DNA"/>
</dbReference>
<name>A0A316H9A4_9SPHI</name>
<comment type="caution">
    <text evidence="10">Lacks conserved residue(s) required for the propagation of feature annotation.</text>
</comment>
<comment type="catalytic activity">
    <reaction evidence="9 10 11">
        <text>adenosine(37) in tRNA + dimethylallyl diphosphate = N(6)-dimethylallyladenosine(37) in tRNA + diphosphate</text>
        <dbReference type="Rhea" id="RHEA:26482"/>
        <dbReference type="Rhea" id="RHEA-COMP:10162"/>
        <dbReference type="Rhea" id="RHEA-COMP:10375"/>
        <dbReference type="ChEBI" id="CHEBI:33019"/>
        <dbReference type="ChEBI" id="CHEBI:57623"/>
        <dbReference type="ChEBI" id="CHEBI:74411"/>
        <dbReference type="ChEBI" id="CHEBI:74415"/>
        <dbReference type="EC" id="2.5.1.75"/>
    </reaction>
</comment>
<evidence type="ECO:0000256" key="7">
    <source>
        <dbReference type="ARBA" id="ARBA00022840"/>
    </source>
</evidence>
<dbReference type="FunFam" id="1.10.20.140:FF:000001">
    <property type="entry name" value="tRNA dimethylallyltransferase"/>
    <property type="match status" value="1"/>
</dbReference>
<keyword evidence="15" id="KW-1185">Reference proteome</keyword>
<keyword evidence="6 10" id="KW-0547">Nucleotide-binding</keyword>
<comment type="function">
    <text evidence="2 10 12">Catalyzes the transfer of a dimethylallyl group onto the adenine at position 37 in tRNAs that read codons beginning with uridine, leading to the formation of N6-(dimethylallyl)adenosine (i(6)A).</text>
</comment>
<evidence type="ECO:0000256" key="8">
    <source>
        <dbReference type="ARBA" id="ARBA00022842"/>
    </source>
</evidence>
<keyword evidence="8 10" id="KW-0460">Magnesium</keyword>
<comment type="cofactor">
    <cofactor evidence="1 10">
        <name>Mg(2+)</name>
        <dbReference type="ChEBI" id="CHEBI:18420"/>
    </cofactor>
</comment>
<dbReference type="AlphaFoldDB" id="A0A316H9A4"/>
<dbReference type="GO" id="GO:0005524">
    <property type="term" value="F:ATP binding"/>
    <property type="evidence" value="ECO:0007669"/>
    <property type="project" value="UniProtKB-UniRule"/>
</dbReference>
<comment type="similarity">
    <text evidence="3 10 13">Belongs to the IPP transferase family.</text>
</comment>